<reference evidence="1" key="1">
    <citation type="submission" date="2020-07" db="EMBL/GenBank/DDBJ databases">
        <title>Severe corrosion of carbon steel in oil field produced water can be linked to methanogenic archaea containing a special type of NiFe hydrogenase.</title>
        <authorList>
            <person name="Lahme S."/>
            <person name="Mand J."/>
            <person name="Longwell J."/>
            <person name="Smith R."/>
            <person name="Enning D."/>
        </authorList>
    </citation>
    <scope>NUCLEOTIDE SEQUENCE</scope>
    <source>
        <strain evidence="1">MIC098Bin6</strain>
    </source>
</reference>
<evidence type="ECO:0000313" key="1">
    <source>
        <dbReference type="EMBL" id="MBG0779875.1"/>
    </source>
</evidence>
<proteinExistence type="predicted"/>
<feature type="non-terminal residue" evidence="1">
    <location>
        <position position="1"/>
    </location>
</feature>
<name>A0A931CVW1_9BACT</name>
<evidence type="ECO:0000313" key="2">
    <source>
        <dbReference type="Proteomes" id="UP000706172"/>
    </source>
</evidence>
<dbReference type="Proteomes" id="UP000706172">
    <property type="component" value="Unassembled WGS sequence"/>
</dbReference>
<comment type="caution">
    <text evidence="1">The sequence shown here is derived from an EMBL/GenBank/DDBJ whole genome shotgun (WGS) entry which is preliminary data.</text>
</comment>
<dbReference type="EMBL" id="JACCQK010000478">
    <property type="protein sequence ID" value="MBG0779875.1"/>
    <property type="molecule type" value="Genomic_DNA"/>
</dbReference>
<accession>A0A931CVW1</accession>
<gene>
    <name evidence="1" type="ORF">H0S81_08115</name>
</gene>
<organism evidence="1 2">
    <name type="scientific">Desulfotignum balticum</name>
    <dbReference type="NCBI Taxonomy" id="115781"/>
    <lineage>
        <taxon>Bacteria</taxon>
        <taxon>Pseudomonadati</taxon>
        <taxon>Thermodesulfobacteriota</taxon>
        <taxon>Desulfobacteria</taxon>
        <taxon>Desulfobacterales</taxon>
        <taxon>Desulfobacteraceae</taxon>
        <taxon>Desulfotignum</taxon>
    </lineage>
</organism>
<sequence length="175" mass="20358">VNLRNERVGLVFAVLGVGAVLGMRKLGYLEYLGMDKFYGWLKDITDEAGFSSDRRTFLGMQMNIAASRNVEELWEHVKQAVQRLDFDMVELYIHGPGQTSRTLCYSKDCNGFDFCIDVQNDNLMKLELPLLDENNERIGILWLIKDMEKAVLNDYTFRRVEQLRRPVVRALSRMR</sequence>
<protein>
    <submittedName>
        <fullName evidence="1">Uncharacterized protein</fullName>
    </submittedName>
</protein>
<dbReference type="AlphaFoldDB" id="A0A931CVW1"/>